<protein>
    <submittedName>
        <fullName evidence="2">Uncharacterized protein</fullName>
    </submittedName>
</protein>
<evidence type="ECO:0000313" key="2">
    <source>
        <dbReference type="EMBL" id="KAK3877959.1"/>
    </source>
</evidence>
<accession>A0AAE1KMV4</accession>
<dbReference type="AlphaFoldDB" id="A0AAE1KMV4"/>
<name>A0AAE1KMV4_PETCI</name>
<dbReference type="EMBL" id="JAWQEG010001607">
    <property type="protein sequence ID" value="KAK3877959.1"/>
    <property type="molecule type" value="Genomic_DNA"/>
</dbReference>
<evidence type="ECO:0000256" key="1">
    <source>
        <dbReference type="SAM" id="MobiDB-lite"/>
    </source>
</evidence>
<feature type="region of interest" description="Disordered" evidence="1">
    <location>
        <begin position="117"/>
        <end position="138"/>
    </location>
</feature>
<evidence type="ECO:0000313" key="3">
    <source>
        <dbReference type="Proteomes" id="UP001286313"/>
    </source>
</evidence>
<organism evidence="2 3">
    <name type="scientific">Petrolisthes cinctipes</name>
    <name type="common">Flat porcelain crab</name>
    <dbReference type="NCBI Taxonomy" id="88211"/>
    <lineage>
        <taxon>Eukaryota</taxon>
        <taxon>Metazoa</taxon>
        <taxon>Ecdysozoa</taxon>
        <taxon>Arthropoda</taxon>
        <taxon>Crustacea</taxon>
        <taxon>Multicrustacea</taxon>
        <taxon>Malacostraca</taxon>
        <taxon>Eumalacostraca</taxon>
        <taxon>Eucarida</taxon>
        <taxon>Decapoda</taxon>
        <taxon>Pleocyemata</taxon>
        <taxon>Anomura</taxon>
        <taxon>Galatheoidea</taxon>
        <taxon>Porcellanidae</taxon>
        <taxon>Petrolisthes</taxon>
    </lineage>
</organism>
<proteinExistence type="predicted"/>
<dbReference type="Proteomes" id="UP001286313">
    <property type="component" value="Unassembled WGS sequence"/>
</dbReference>
<comment type="caution">
    <text evidence="2">The sequence shown here is derived from an EMBL/GenBank/DDBJ whole genome shotgun (WGS) entry which is preliminary data.</text>
</comment>
<reference evidence="2" key="1">
    <citation type="submission" date="2023-10" db="EMBL/GenBank/DDBJ databases">
        <title>Genome assemblies of two species of porcelain crab, Petrolisthes cinctipes and Petrolisthes manimaculis (Anomura: Porcellanidae).</title>
        <authorList>
            <person name="Angst P."/>
        </authorList>
    </citation>
    <scope>NUCLEOTIDE SEQUENCE</scope>
    <source>
        <strain evidence="2">PB745_01</strain>
        <tissue evidence="2">Gill</tissue>
    </source>
</reference>
<keyword evidence="3" id="KW-1185">Reference proteome</keyword>
<sequence>MHAREGTQWAVKILDEEYGDEVQLIHELIGRVTHVPPVRMNEITGLQRLLIDLDTQSSCGLLGCLRRYSKLLHGAPPSLKAAQGKEPSVNLQNMNARAWNEHEWQPPTKKLKAITDGRTGGPPAHDEIRPSTSTQAHQRIAGPSYPALMTQVWRMRGPGREKNQGLEASDKDCETTPTVQCDCQGAGYWRKDI</sequence>
<gene>
    <name evidence="2" type="ORF">Pcinc_017361</name>
</gene>